<dbReference type="GO" id="GO:0032259">
    <property type="term" value="P:methylation"/>
    <property type="evidence" value="ECO:0007669"/>
    <property type="project" value="UniProtKB-KW"/>
</dbReference>
<evidence type="ECO:0000256" key="3">
    <source>
        <dbReference type="ARBA" id="ARBA00022603"/>
    </source>
</evidence>
<dbReference type="AlphaFoldDB" id="A0A804Q4H5"/>
<accession>A0A804Q4H5</accession>
<keyword evidence="6" id="KW-0325">Glycoprotein</keyword>
<dbReference type="PANTHER" id="PTHR10108:SF887">
    <property type="entry name" value="METHYLTRANSFERASE PMT22-RELATED"/>
    <property type="match status" value="1"/>
</dbReference>
<evidence type="ECO:0000256" key="5">
    <source>
        <dbReference type="ARBA" id="ARBA00037847"/>
    </source>
</evidence>
<comment type="subcellular location">
    <subcellularLocation>
        <location evidence="5">Endomembrane system</location>
        <topology evidence="5">Single-pass membrane protein</topology>
    </subcellularLocation>
    <subcellularLocation>
        <location evidence="1 6">Membrane</location>
        <topology evidence="1 6">Single-pass type II membrane protein</topology>
    </subcellularLocation>
</comment>
<dbReference type="Proteomes" id="UP000007305">
    <property type="component" value="Chromosome 6"/>
</dbReference>
<sequence length="164" mass="18000">MPTIQWGRRTRTVLDVGCGVASFGGYLLDRNAITMSFAPKDEHEAQIQFALERGIPAFIAVIGTQKLLFPDNVFDVVHCARCRVHWYANGGKPLLELNRVLRPGGYFIWSADIAEVPDLSASRDNSDLAEDDPCDPTTTSKPEAPMQSLNQLPVVTDLADARSA</sequence>
<reference evidence="8" key="2">
    <citation type="submission" date="2019-07" db="EMBL/GenBank/DDBJ databases">
        <authorList>
            <person name="Seetharam A."/>
            <person name="Woodhouse M."/>
            <person name="Cannon E."/>
        </authorList>
    </citation>
    <scope>NUCLEOTIDE SEQUENCE [LARGE SCALE GENOMIC DNA]</scope>
    <source>
        <strain evidence="8">cv. B73</strain>
    </source>
</reference>
<dbReference type="PANTHER" id="PTHR10108">
    <property type="entry name" value="SAM-DEPENDENT METHYLTRANSFERASE"/>
    <property type="match status" value="1"/>
</dbReference>
<dbReference type="EnsemblPlants" id="Zm00001eb297730_T001">
    <property type="protein sequence ID" value="Zm00001eb297730_P001"/>
    <property type="gene ID" value="Zm00001eb297730"/>
</dbReference>
<keyword evidence="9" id="KW-1185">Reference proteome</keyword>
<dbReference type="EC" id="2.1.1.-" evidence="6"/>
<evidence type="ECO:0000256" key="6">
    <source>
        <dbReference type="RuleBase" id="RU366043"/>
    </source>
</evidence>
<dbReference type="Gene3D" id="3.40.50.150">
    <property type="entry name" value="Vaccinia Virus protein VP39"/>
    <property type="match status" value="1"/>
</dbReference>
<dbReference type="Pfam" id="PF03141">
    <property type="entry name" value="Methyltransf_29"/>
    <property type="match status" value="1"/>
</dbReference>
<dbReference type="SUPFAM" id="SSF53335">
    <property type="entry name" value="S-adenosyl-L-methionine-dependent methyltransferases"/>
    <property type="match status" value="1"/>
</dbReference>
<dbReference type="GO" id="GO:0016020">
    <property type="term" value="C:membrane"/>
    <property type="evidence" value="ECO:0007669"/>
    <property type="project" value="UniProtKB-SubCell"/>
</dbReference>
<evidence type="ECO:0000256" key="1">
    <source>
        <dbReference type="ARBA" id="ARBA00004606"/>
    </source>
</evidence>
<evidence type="ECO:0000313" key="8">
    <source>
        <dbReference type="EnsemblPlants" id="Zm00001eb297730_P001"/>
    </source>
</evidence>
<reference evidence="9" key="1">
    <citation type="journal article" date="2009" name="Science">
        <title>The B73 maize genome: complexity, diversity, and dynamics.</title>
        <authorList>
            <person name="Schnable P.S."/>
            <person name="Ware D."/>
            <person name="Fulton R.S."/>
            <person name="Stein J.C."/>
            <person name="Wei F."/>
            <person name="Pasternak S."/>
            <person name="Liang C."/>
            <person name="Zhang J."/>
            <person name="Fulton L."/>
            <person name="Graves T.A."/>
            <person name="Minx P."/>
            <person name="Reily A.D."/>
            <person name="Courtney L."/>
            <person name="Kruchowski S.S."/>
            <person name="Tomlinson C."/>
            <person name="Strong C."/>
            <person name="Delehaunty K."/>
            <person name="Fronick C."/>
            <person name="Courtney B."/>
            <person name="Rock S.M."/>
            <person name="Belter E."/>
            <person name="Du F."/>
            <person name="Kim K."/>
            <person name="Abbott R.M."/>
            <person name="Cotton M."/>
            <person name="Levy A."/>
            <person name="Marchetto P."/>
            <person name="Ochoa K."/>
            <person name="Jackson S.M."/>
            <person name="Gillam B."/>
            <person name="Chen W."/>
            <person name="Yan L."/>
            <person name="Higginbotham J."/>
            <person name="Cardenas M."/>
            <person name="Waligorski J."/>
            <person name="Applebaum E."/>
            <person name="Phelps L."/>
            <person name="Falcone J."/>
            <person name="Kanchi K."/>
            <person name="Thane T."/>
            <person name="Scimone A."/>
            <person name="Thane N."/>
            <person name="Henke J."/>
            <person name="Wang T."/>
            <person name="Ruppert J."/>
            <person name="Shah N."/>
            <person name="Rotter K."/>
            <person name="Hodges J."/>
            <person name="Ingenthron E."/>
            <person name="Cordes M."/>
            <person name="Kohlberg S."/>
            <person name="Sgro J."/>
            <person name="Delgado B."/>
            <person name="Mead K."/>
            <person name="Chinwalla A."/>
            <person name="Leonard S."/>
            <person name="Crouse K."/>
            <person name="Collura K."/>
            <person name="Kudrna D."/>
            <person name="Currie J."/>
            <person name="He R."/>
            <person name="Angelova A."/>
            <person name="Rajasekar S."/>
            <person name="Mueller T."/>
            <person name="Lomeli R."/>
            <person name="Scara G."/>
            <person name="Ko A."/>
            <person name="Delaney K."/>
            <person name="Wissotski M."/>
            <person name="Lopez G."/>
            <person name="Campos D."/>
            <person name="Braidotti M."/>
            <person name="Ashley E."/>
            <person name="Golser W."/>
            <person name="Kim H."/>
            <person name="Lee S."/>
            <person name="Lin J."/>
            <person name="Dujmic Z."/>
            <person name="Kim W."/>
            <person name="Talag J."/>
            <person name="Zuccolo A."/>
            <person name="Fan C."/>
            <person name="Sebastian A."/>
            <person name="Kramer M."/>
            <person name="Spiegel L."/>
            <person name="Nascimento L."/>
            <person name="Zutavern T."/>
            <person name="Miller B."/>
            <person name="Ambroise C."/>
            <person name="Muller S."/>
            <person name="Spooner W."/>
            <person name="Narechania A."/>
            <person name="Ren L."/>
            <person name="Wei S."/>
            <person name="Kumari S."/>
            <person name="Faga B."/>
            <person name="Levy M.J."/>
            <person name="McMahan L."/>
            <person name="Van Buren P."/>
            <person name="Vaughn M.W."/>
            <person name="Ying K."/>
            <person name="Yeh C.-T."/>
            <person name="Emrich S.J."/>
            <person name="Jia Y."/>
            <person name="Kalyanaraman A."/>
            <person name="Hsia A.-P."/>
            <person name="Barbazuk W.B."/>
            <person name="Baucom R.S."/>
            <person name="Brutnell T.P."/>
            <person name="Carpita N.C."/>
            <person name="Chaparro C."/>
            <person name="Chia J.-M."/>
            <person name="Deragon J.-M."/>
            <person name="Estill J.C."/>
            <person name="Fu Y."/>
            <person name="Jeddeloh J.A."/>
            <person name="Han Y."/>
            <person name="Lee H."/>
            <person name="Li P."/>
            <person name="Lisch D.R."/>
            <person name="Liu S."/>
            <person name="Liu Z."/>
            <person name="Nagel D.H."/>
            <person name="McCann M.C."/>
            <person name="SanMiguel P."/>
            <person name="Myers A.M."/>
            <person name="Nettleton D."/>
            <person name="Nguyen J."/>
            <person name="Penning B.W."/>
            <person name="Ponnala L."/>
            <person name="Schneider K.L."/>
            <person name="Schwartz D.C."/>
            <person name="Sharma A."/>
            <person name="Soderlund C."/>
            <person name="Springer N.M."/>
            <person name="Sun Q."/>
            <person name="Wang H."/>
            <person name="Waterman M."/>
            <person name="Westerman R."/>
            <person name="Wolfgruber T.K."/>
            <person name="Yang L."/>
            <person name="Yu Y."/>
            <person name="Zhang L."/>
            <person name="Zhou S."/>
            <person name="Zhu Q."/>
            <person name="Bennetzen J.L."/>
            <person name="Dawe R.K."/>
            <person name="Jiang J."/>
            <person name="Jiang N."/>
            <person name="Presting G.G."/>
            <person name="Wessler S.R."/>
            <person name="Aluru S."/>
            <person name="Martienssen R.A."/>
            <person name="Clifton S.W."/>
            <person name="McCombie W.R."/>
            <person name="Wing R.A."/>
            <person name="Wilson R.K."/>
        </authorList>
    </citation>
    <scope>NUCLEOTIDE SEQUENCE [LARGE SCALE GENOMIC DNA]</scope>
    <source>
        <strain evidence="9">cv. B73</strain>
    </source>
</reference>
<keyword evidence="4 6" id="KW-0812">Transmembrane</keyword>
<name>A0A804Q4H5_MAIZE</name>
<dbReference type="CDD" id="cd02440">
    <property type="entry name" value="AdoMet_MTases"/>
    <property type="match status" value="1"/>
</dbReference>
<keyword evidence="6" id="KW-0808">Transferase</keyword>
<dbReference type="InterPro" id="IPR029063">
    <property type="entry name" value="SAM-dependent_MTases_sf"/>
</dbReference>
<reference evidence="8" key="3">
    <citation type="submission" date="2021-05" db="UniProtKB">
        <authorList>
            <consortium name="EnsemblPlants"/>
        </authorList>
    </citation>
    <scope>IDENTIFICATION</scope>
    <source>
        <strain evidence="8">cv. B73</strain>
    </source>
</reference>
<dbReference type="InParanoid" id="A0A804Q4H5"/>
<evidence type="ECO:0000256" key="4">
    <source>
        <dbReference type="ARBA" id="ARBA00022968"/>
    </source>
</evidence>
<evidence type="ECO:0000313" key="9">
    <source>
        <dbReference type="Proteomes" id="UP000007305"/>
    </source>
</evidence>
<dbReference type="Gramene" id="Zm00001eb297730_T001">
    <property type="protein sequence ID" value="Zm00001eb297730_P001"/>
    <property type="gene ID" value="Zm00001eb297730"/>
</dbReference>
<keyword evidence="4 6" id="KW-0735">Signal-anchor</keyword>
<protein>
    <recommendedName>
        <fullName evidence="6">Methyltransferase</fullName>
        <ecNumber evidence="6">2.1.1.-</ecNumber>
    </recommendedName>
</protein>
<feature type="region of interest" description="Disordered" evidence="7">
    <location>
        <begin position="121"/>
        <end position="164"/>
    </location>
</feature>
<proteinExistence type="inferred from homology"/>
<organism evidence="8 9">
    <name type="scientific">Zea mays</name>
    <name type="common">Maize</name>
    <dbReference type="NCBI Taxonomy" id="4577"/>
    <lineage>
        <taxon>Eukaryota</taxon>
        <taxon>Viridiplantae</taxon>
        <taxon>Streptophyta</taxon>
        <taxon>Embryophyta</taxon>
        <taxon>Tracheophyta</taxon>
        <taxon>Spermatophyta</taxon>
        <taxon>Magnoliopsida</taxon>
        <taxon>Liliopsida</taxon>
        <taxon>Poales</taxon>
        <taxon>Poaceae</taxon>
        <taxon>PACMAD clade</taxon>
        <taxon>Panicoideae</taxon>
        <taxon>Andropogonodae</taxon>
        <taxon>Andropogoneae</taxon>
        <taxon>Tripsacinae</taxon>
        <taxon>Zea</taxon>
    </lineage>
</organism>
<evidence type="ECO:0000256" key="2">
    <source>
        <dbReference type="ARBA" id="ARBA00008361"/>
    </source>
</evidence>
<dbReference type="InterPro" id="IPR004159">
    <property type="entry name" value="Put_SAM_MeTrfase"/>
</dbReference>
<keyword evidence="3 6" id="KW-0489">Methyltransferase</keyword>
<dbReference type="GO" id="GO:0012505">
    <property type="term" value="C:endomembrane system"/>
    <property type="evidence" value="ECO:0007669"/>
    <property type="project" value="UniProtKB-SubCell"/>
</dbReference>
<evidence type="ECO:0000256" key="7">
    <source>
        <dbReference type="SAM" id="MobiDB-lite"/>
    </source>
</evidence>
<comment type="similarity">
    <text evidence="2 6">Belongs to the methyltransferase superfamily.</text>
</comment>
<feature type="compositionally biased region" description="Polar residues" evidence="7">
    <location>
        <begin position="136"/>
        <end position="153"/>
    </location>
</feature>
<dbReference type="GO" id="GO:0008168">
    <property type="term" value="F:methyltransferase activity"/>
    <property type="evidence" value="ECO:0007669"/>
    <property type="project" value="UniProtKB-UniRule"/>
</dbReference>